<evidence type="ECO:0000313" key="4">
    <source>
        <dbReference type="Proteomes" id="UP000094626"/>
    </source>
</evidence>
<dbReference type="Pfam" id="PF13561">
    <property type="entry name" value="adh_short_C2"/>
    <property type="match status" value="1"/>
</dbReference>
<evidence type="ECO:0000256" key="1">
    <source>
        <dbReference type="ARBA" id="ARBA00006484"/>
    </source>
</evidence>
<dbReference type="Proteomes" id="UP000094626">
    <property type="component" value="Plasmid pSA2"/>
</dbReference>
<keyword evidence="2" id="KW-0560">Oxidoreductase</keyword>
<dbReference type="KEGG" id="nre:BES08_25190"/>
<organism evidence="3 4">
    <name type="scientific">Novosphingobium resinovorum</name>
    <dbReference type="NCBI Taxonomy" id="158500"/>
    <lineage>
        <taxon>Bacteria</taxon>
        <taxon>Pseudomonadati</taxon>
        <taxon>Pseudomonadota</taxon>
        <taxon>Alphaproteobacteria</taxon>
        <taxon>Sphingomonadales</taxon>
        <taxon>Sphingomonadaceae</taxon>
        <taxon>Novosphingobium</taxon>
    </lineage>
</organism>
<dbReference type="SUPFAM" id="SSF51735">
    <property type="entry name" value="NAD(P)-binding Rossmann-fold domains"/>
    <property type="match status" value="1"/>
</dbReference>
<accession>A0A1D8ADQ1</accession>
<gene>
    <name evidence="3" type="ORF">BES08_25190</name>
</gene>
<dbReference type="OrthoDB" id="154414at2"/>
<dbReference type="PANTHER" id="PTHR43639:SF1">
    <property type="entry name" value="SHORT-CHAIN DEHYDROGENASE_REDUCTASE FAMILY PROTEIN"/>
    <property type="match status" value="1"/>
</dbReference>
<protein>
    <submittedName>
        <fullName evidence="3">Cyclopentanol dehydrogenase</fullName>
    </submittedName>
</protein>
<dbReference type="FunFam" id="3.40.50.720:FF:000084">
    <property type="entry name" value="Short-chain dehydrogenase reductase"/>
    <property type="match status" value="1"/>
</dbReference>
<dbReference type="PRINTS" id="PR00081">
    <property type="entry name" value="GDHRDH"/>
</dbReference>
<dbReference type="EMBL" id="CP017077">
    <property type="protein sequence ID" value="AOR80220.1"/>
    <property type="molecule type" value="Genomic_DNA"/>
</dbReference>
<dbReference type="PANTHER" id="PTHR43639">
    <property type="entry name" value="OXIDOREDUCTASE, SHORT-CHAIN DEHYDROGENASE/REDUCTASE FAMILY (AFU_ORTHOLOGUE AFUA_5G02870)"/>
    <property type="match status" value="1"/>
</dbReference>
<geneLocation type="plasmid" evidence="3 4">
    <name>pSA2</name>
</geneLocation>
<dbReference type="InterPro" id="IPR002347">
    <property type="entry name" value="SDR_fam"/>
</dbReference>
<proteinExistence type="inferred from homology"/>
<evidence type="ECO:0000256" key="2">
    <source>
        <dbReference type="ARBA" id="ARBA00023002"/>
    </source>
</evidence>
<name>A0A1D8ADQ1_9SPHN</name>
<dbReference type="PRINTS" id="PR00080">
    <property type="entry name" value="SDRFAMILY"/>
</dbReference>
<dbReference type="AlphaFoldDB" id="A0A1D8ADQ1"/>
<dbReference type="InterPro" id="IPR020904">
    <property type="entry name" value="Sc_DH/Rdtase_CS"/>
</dbReference>
<evidence type="ECO:0000313" key="3">
    <source>
        <dbReference type="EMBL" id="AOR80220.1"/>
    </source>
</evidence>
<dbReference type="RefSeq" id="WP_069709633.1">
    <property type="nucleotide sequence ID" value="NZ_CP017077.1"/>
</dbReference>
<reference evidence="4" key="1">
    <citation type="journal article" date="2017" name="J. Biotechnol.">
        <title>Complete genome sequence of Novosphingobium resinovorum SA1, a versatile xenobiotic-degrading bacterium capable of utilizing sulfanilic acid.</title>
        <authorList>
            <person name="Hegedus B."/>
            <person name="Kos P.B."/>
            <person name="Balint B."/>
            <person name="Maroti G."/>
            <person name="Gan H.M."/>
            <person name="Perei K."/>
            <person name="Rakhely G."/>
        </authorList>
    </citation>
    <scope>NUCLEOTIDE SEQUENCE [LARGE SCALE GENOMIC DNA]</scope>
    <source>
        <strain evidence="4">SA1</strain>
    </source>
</reference>
<keyword evidence="3" id="KW-0614">Plasmid</keyword>
<dbReference type="PROSITE" id="PS00061">
    <property type="entry name" value="ADH_SHORT"/>
    <property type="match status" value="1"/>
</dbReference>
<dbReference type="NCBIfam" id="NF005559">
    <property type="entry name" value="PRK07231.1"/>
    <property type="match status" value="1"/>
</dbReference>
<dbReference type="GO" id="GO:0016491">
    <property type="term" value="F:oxidoreductase activity"/>
    <property type="evidence" value="ECO:0007669"/>
    <property type="project" value="UniProtKB-KW"/>
</dbReference>
<keyword evidence="4" id="KW-1185">Reference proteome</keyword>
<sequence length="251" mass="25856">MQLSGKRAIVTGAANGLGAAIAIAFAREGARVAVADIDVAGSASVIEAIVAMSGDARACRLDVTREEDWAGTVQDLVAQWSGVDILVNNAAIASGLVPIEDRLPEDWDRSMAINARGPFLGTRALLPVFRANGGGAIVNVASVAGLGQSQIMDPAYACSKAALTMLTRITAAQHAGDGVRCNSVHPGPIDSDLARAAYPDEQAFARRVARVPAGRMAKMDEVVEAVVYLASDRSSYITGTGLAVDGGALVQ</sequence>
<dbReference type="Gene3D" id="3.40.50.720">
    <property type="entry name" value="NAD(P)-binding Rossmann-like Domain"/>
    <property type="match status" value="1"/>
</dbReference>
<dbReference type="CDD" id="cd05233">
    <property type="entry name" value="SDR_c"/>
    <property type="match status" value="1"/>
</dbReference>
<comment type="similarity">
    <text evidence="1">Belongs to the short-chain dehydrogenases/reductases (SDR) family.</text>
</comment>
<dbReference type="InterPro" id="IPR036291">
    <property type="entry name" value="NAD(P)-bd_dom_sf"/>
</dbReference>